<dbReference type="GO" id="GO:0006071">
    <property type="term" value="P:glycerol metabolic process"/>
    <property type="evidence" value="ECO:0007669"/>
    <property type="project" value="TreeGrafter"/>
</dbReference>
<reference evidence="10 11" key="1">
    <citation type="submission" date="2017-11" db="EMBL/GenBank/DDBJ databases">
        <title>Evolution of Phototrophy in the Chloroflexi Phylum Driven by Horizontal Gene Transfer.</title>
        <authorList>
            <person name="Ward L.M."/>
            <person name="Hemp J."/>
            <person name="Shih P.M."/>
            <person name="Mcglynn S.E."/>
            <person name="Fischer W."/>
        </authorList>
    </citation>
    <scope>NUCLEOTIDE SEQUENCE [LARGE SCALE GENOMIC DNA]</scope>
    <source>
        <strain evidence="10">JP3_13</strain>
    </source>
</reference>
<accession>A0A2M8PF44</accession>
<dbReference type="Pfam" id="PF02782">
    <property type="entry name" value="FGGY_C"/>
    <property type="match status" value="1"/>
</dbReference>
<dbReference type="InterPro" id="IPR043129">
    <property type="entry name" value="ATPase_NBD"/>
</dbReference>
<comment type="caution">
    <text evidence="10">The sequence shown here is derived from an EMBL/GenBank/DDBJ whole genome shotgun (WGS) entry which is preliminary data.</text>
</comment>
<keyword evidence="3" id="KW-0547">Nucleotide-binding</keyword>
<keyword evidence="2" id="KW-0808">Transferase</keyword>
<evidence type="ECO:0000256" key="5">
    <source>
        <dbReference type="ARBA" id="ARBA00022840"/>
    </source>
</evidence>
<dbReference type="CDD" id="cd07771">
    <property type="entry name" value="ASKHA_NBD_FGGY_RhaB-like"/>
    <property type="match status" value="1"/>
</dbReference>
<evidence type="ECO:0000256" key="1">
    <source>
        <dbReference type="ARBA" id="ARBA00009156"/>
    </source>
</evidence>
<dbReference type="PANTHER" id="PTHR10196:SF93">
    <property type="entry name" value="L-RHAMNULOKINASE"/>
    <property type="match status" value="1"/>
</dbReference>
<keyword evidence="4 10" id="KW-0418">Kinase</keyword>
<dbReference type="GO" id="GO:0005524">
    <property type="term" value="F:ATP binding"/>
    <property type="evidence" value="ECO:0007669"/>
    <property type="project" value="UniProtKB-KW"/>
</dbReference>
<dbReference type="InterPro" id="IPR013449">
    <property type="entry name" value="Rhamnulokinase"/>
</dbReference>
<proteinExistence type="inferred from homology"/>
<evidence type="ECO:0000259" key="8">
    <source>
        <dbReference type="Pfam" id="PF00370"/>
    </source>
</evidence>
<dbReference type="EMBL" id="PGTM01000074">
    <property type="protein sequence ID" value="PJF36167.1"/>
    <property type="molecule type" value="Genomic_DNA"/>
</dbReference>
<dbReference type="Proteomes" id="UP000229681">
    <property type="component" value="Unassembled WGS sequence"/>
</dbReference>
<dbReference type="GO" id="GO:0008993">
    <property type="term" value="F:rhamnulokinase activity"/>
    <property type="evidence" value="ECO:0007669"/>
    <property type="project" value="InterPro"/>
</dbReference>
<comment type="similarity">
    <text evidence="1">Belongs to the FGGY kinase family.</text>
</comment>
<evidence type="ECO:0000256" key="4">
    <source>
        <dbReference type="ARBA" id="ARBA00022777"/>
    </source>
</evidence>
<dbReference type="InterPro" id="IPR018484">
    <property type="entry name" value="FGGY_N"/>
</dbReference>
<evidence type="ECO:0000256" key="7">
    <source>
        <dbReference type="ARBA" id="ARBA00023308"/>
    </source>
</evidence>
<gene>
    <name evidence="10" type="ORF">CUN49_06790</name>
</gene>
<dbReference type="GO" id="GO:0019301">
    <property type="term" value="P:rhamnose catabolic process"/>
    <property type="evidence" value="ECO:0007669"/>
    <property type="project" value="InterPro"/>
</dbReference>
<dbReference type="PANTHER" id="PTHR10196">
    <property type="entry name" value="SUGAR KINASE"/>
    <property type="match status" value="1"/>
</dbReference>
<sequence>MTDLIAVDLGNESGRIFRVRFDGRQVQGTERYRFANVPVSLRGTLYWDALRLWQEIERGLAAAQLETAAGIGVDSFGVDFGLLDRRGALLSNPVHMRDKRTEGIMEQVLALVPRQELYQRTGIGFYVINTLYQLVALQRDAPELLELTDTLLTMPNLILYWMTGEKVNEFTHTTTTQCYNPTLGDWDRELLRRLGLPTHFLPTVVQPANLIGLYSDVPVFTVASHDTASAVVAVPTESEHFAYISSGTWSLIGVETRQPILTEPAMNANITNEGGAFGTFRPLKMVMGLWLVQQCRARWQQQGQNVAYETLLSEAQQAQPFLALIDPDDPAFFAHGDMPARIADFCRATEQPVPETQGAIVRCILESLALKYRYALEQIVAATGRQVEALHIVGGGSQNALLCQMTADAIGKVVYSGPIEATVLGNALVQLVALGELRDLAEARQVVRASYPPLRYTPSYLQDWEGAYARFRRLVTSG</sequence>
<evidence type="ECO:0000313" key="10">
    <source>
        <dbReference type="EMBL" id="PJF36167.1"/>
    </source>
</evidence>
<dbReference type="Pfam" id="PF00370">
    <property type="entry name" value="FGGY_N"/>
    <property type="match status" value="1"/>
</dbReference>
<dbReference type="Gene3D" id="3.30.420.40">
    <property type="match status" value="2"/>
</dbReference>
<evidence type="ECO:0000256" key="3">
    <source>
        <dbReference type="ARBA" id="ARBA00022741"/>
    </source>
</evidence>
<keyword evidence="6" id="KW-1015">Disulfide bond</keyword>
<name>A0A2M8PF44_9CHLR</name>
<evidence type="ECO:0000256" key="2">
    <source>
        <dbReference type="ARBA" id="ARBA00022679"/>
    </source>
</evidence>
<dbReference type="GO" id="GO:0004370">
    <property type="term" value="F:glycerol kinase activity"/>
    <property type="evidence" value="ECO:0007669"/>
    <property type="project" value="TreeGrafter"/>
</dbReference>
<keyword evidence="7" id="KW-0684">Rhamnose metabolism</keyword>
<protein>
    <submittedName>
        <fullName evidence="10">Rhamnulokinase</fullName>
    </submittedName>
</protein>
<evidence type="ECO:0000313" key="11">
    <source>
        <dbReference type="Proteomes" id="UP000229681"/>
    </source>
</evidence>
<dbReference type="InterPro" id="IPR018485">
    <property type="entry name" value="FGGY_C"/>
</dbReference>
<dbReference type="AlphaFoldDB" id="A0A2M8PF44"/>
<feature type="domain" description="Carbohydrate kinase FGGY C-terminal" evidence="9">
    <location>
        <begin position="242"/>
        <end position="434"/>
    </location>
</feature>
<evidence type="ECO:0000259" key="9">
    <source>
        <dbReference type="Pfam" id="PF02782"/>
    </source>
</evidence>
<keyword evidence="5" id="KW-0067">ATP-binding</keyword>
<feature type="domain" description="Carbohydrate kinase FGGY N-terminal" evidence="8">
    <location>
        <begin position="5"/>
        <end position="213"/>
    </location>
</feature>
<dbReference type="GO" id="GO:0005829">
    <property type="term" value="C:cytosol"/>
    <property type="evidence" value="ECO:0007669"/>
    <property type="project" value="TreeGrafter"/>
</dbReference>
<evidence type="ECO:0000256" key="6">
    <source>
        <dbReference type="ARBA" id="ARBA00023157"/>
    </source>
</evidence>
<organism evidence="10 11">
    <name type="scientific">Candidatus Thermofonsia Clade 1 bacterium</name>
    <dbReference type="NCBI Taxonomy" id="2364210"/>
    <lineage>
        <taxon>Bacteria</taxon>
        <taxon>Bacillati</taxon>
        <taxon>Chloroflexota</taxon>
        <taxon>Candidatus Thermofontia</taxon>
        <taxon>Candidatus Thermofonsia Clade 1</taxon>
    </lineage>
</organism>
<dbReference type="SUPFAM" id="SSF53067">
    <property type="entry name" value="Actin-like ATPase domain"/>
    <property type="match status" value="2"/>
</dbReference>